<gene>
    <name evidence="3" type="ORF">EDC65_2200</name>
</gene>
<dbReference type="InterPro" id="IPR036568">
    <property type="entry name" value="GGCT-like_sf"/>
</dbReference>
<organism evidence="3 4">
    <name type="scientific">Stella humosa</name>
    <dbReference type="NCBI Taxonomy" id="94"/>
    <lineage>
        <taxon>Bacteria</taxon>
        <taxon>Pseudomonadati</taxon>
        <taxon>Pseudomonadota</taxon>
        <taxon>Alphaproteobacteria</taxon>
        <taxon>Rhodospirillales</taxon>
        <taxon>Stellaceae</taxon>
        <taxon>Stella</taxon>
    </lineage>
</organism>
<dbReference type="GO" id="GO:0061928">
    <property type="term" value="F:glutathione specific gamma-glutamylcyclotransferase activity"/>
    <property type="evidence" value="ECO:0007669"/>
    <property type="project" value="UniProtKB-EC"/>
</dbReference>
<evidence type="ECO:0000313" key="4">
    <source>
        <dbReference type="Proteomes" id="UP000278222"/>
    </source>
</evidence>
<sequence>MTDDAEKPVGMPDRQLSRALLAAGGLDELVAREAPALRLLTDAERRRSLDQALAARPPGDAWLFAYGSLIWNPTVHVVERRNARVEGWHRTFCLSTIAGRGTKDRPGLMLGLDEGGSCQGIAYRLAEEGLEGELELLWRREMLAAAYIPRWIDLLDEDGRRFGGAIAFTIDRTGDHYAGGLADEMVVERLATATGSLGRAADYLFQTRDGLRACGMPDAELERLAAAVEAFQASA</sequence>
<dbReference type="GO" id="GO:0006751">
    <property type="term" value="P:glutathione catabolic process"/>
    <property type="evidence" value="ECO:0007669"/>
    <property type="project" value="InterPro"/>
</dbReference>
<dbReference type="PANTHER" id="PTHR12192:SF2">
    <property type="entry name" value="GLUTATHIONE-SPECIFIC GAMMA-GLUTAMYLCYCLOTRANSFERASE 2"/>
    <property type="match status" value="1"/>
</dbReference>
<keyword evidence="4" id="KW-1185">Reference proteome</keyword>
<dbReference type="GO" id="GO:0005737">
    <property type="term" value="C:cytoplasm"/>
    <property type="evidence" value="ECO:0007669"/>
    <property type="project" value="TreeGrafter"/>
</dbReference>
<dbReference type="InterPro" id="IPR013024">
    <property type="entry name" value="GGCT-like"/>
</dbReference>
<dbReference type="CDD" id="cd06661">
    <property type="entry name" value="GGCT_like"/>
    <property type="match status" value="1"/>
</dbReference>
<dbReference type="EMBL" id="RJKX01000013">
    <property type="protein sequence ID" value="ROQ00403.1"/>
    <property type="molecule type" value="Genomic_DNA"/>
</dbReference>
<evidence type="ECO:0000256" key="1">
    <source>
        <dbReference type="ARBA" id="ARBA00012344"/>
    </source>
</evidence>
<accession>A0A3N1M9P5</accession>
<keyword evidence="2" id="KW-0456">Lyase</keyword>
<dbReference type="SUPFAM" id="SSF110857">
    <property type="entry name" value="Gamma-glutamyl cyclotransferase-like"/>
    <property type="match status" value="1"/>
</dbReference>
<reference evidence="3 4" key="1">
    <citation type="submission" date="2018-11" db="EMBL/GenBank/DDBJ databases">
        <title>Genomic Encyclopedia of Type Strains, Phase IV (KMG-IV): sequencing the most valuable type-strain genomes for metagenomic binning, comparative biology and taxonomic classification.</title>
        <authorList>
            <person name="Goeker M."/>
        </authorList>
    </citation>
    <scope>NUCLEOTIDE SEQUENCE [LARGE SCALE GENOMIC DNA]</scope>
    <source>
        <strain evidence="3 4">DSM 5900</strain>
    </source>
</reference>
<dbReference type="OrthoDB" id="9795692at2"/>
<protein>
    <recommendedName>
        <fullName evidence="1">glutathione-specific gamma-glutamylcyclotransferase</fullName>
        <ecNumber evidence="1">4.3.2.7</ecNumber>
    </recommendedName>
</protein>
<comment type="caution">
    <text evidence="3">The sequence shown here is derived from an EMBL/GenBank/DDBJ whole genome shotgun (WGS) entry which is preliminary data.</text>
</comment>
<dbReference type="Pfam" id="PF04752">
    <property type="entry name" value="ChaC"/>
    <property type="match status" value="1"/>
</dbReference>
<dbReference type="PANTHER" id="PTHR12192">
    <property type="entry name" value="CATION TRANSPORT PROTEIN CHAC-RELATED"/>
    <property type="match status" value="1"/>
</dbReference>
<evidence type="ECO:0000313" key="3">
    <source>
        <dbReference type="EMBL" id="ROQ00403.1"/>
    </source>
</evidence>
<dbReference type="AlphaFoldDB" id="A0A3N1M9P5"/>
<name>A0A3N1M9P5_9PROT</name>
<dbReference type="EC" id="4.3.2.7" evidence="1"/>
<dbReference type="Proteomes" id="UP000278222">
    <property type="component" value="Unassembled WGS sequence"/>
</dbReference>
<dbReference type="Gene3D" id="3.10.490.10">
    <property type="entry name" value="Gamma-glutamyl cyclotransferase-like"/>
    <property type="match status" value="1"/>
</dbReference>
<dbReference type="InterPro" id="IPR006840">
    <property type="entry name" value="ChaC"/>
</dbReference>
<proteinExistence type="predicted"/>
<evidence type="ECO:0000256" key="2">
    <source>
        <dbReference type="ARBA" id="ARBA00023239"/>
    </source>
</evidence>